<proteinExistence type="predicted"/>
<evidence type="ECO:0000256" key="6">
    <source>
        <dbReference type="SAM" id="Phobius"/>
    </source>
</evidence>
<dbReference type="Pfam" id="PF13396">
    <property type="entry name" value="PLDc_N"/>
    <property type="match status" value="1"/>
</dbReference>
<feature type="domain" description="Cardiolipin synthase N-terminal" evidence="7">
    <location>
        <begin position="10"/>
        <end position="42"/>
    </location>
</feature>
<evidence type="ECO:0000313" key="9">
    <source>
        <dbReference type="Proteomes" id="UP000272117"/>
    </source>
</evidence>
<evidence type="ECO:0000256" key="5">
    <source>
        <dbReference type="ARBA" id="ARBA00023136"/>
    </source>
</evidence>
<evidence type="ECO:0000259" key="7">
    <source>
        <dbReference type="Pfam" id="PF13396"/>
    </source>
</evidence>
<dbReference type="GO" id="GO:0005886">
    <property type="term" value="C:plasma membrane"/>
    <property type="evidence" value="ECO:0007669"/>
    <property type="project" value="UniProtKB-SubCell"/>
</dbReference>
<comment type="subcellular location">
    <subcellularLocation>
        <location evidence="1">Cell membrane</location>
        <topology evidence="1">Multi-pass membrane protein</topology>
    </subcellularLocation>
</comment>
<dbReference type="OrthoDB" id="1123412at2"/>
<keyword evidence="4 6" id="KW-1133">Transmembrane helix</keyword>
<comment type="caution">
    <text evidence="8">The sequence shown here is derived from an EMBL/GenBank/DDBJ whole genome shotgun (WGS) entry which is preliminary data.</text>
</comment>
<evidence type="ECO:0000256" key="3">
    <source>
        <dbReference type="ARBA" id="ARBA00022692"/>
    </source>
</evidence>
<evidence type="ECO:0000256" key="4">
    <source>
        <dbReference type="ARBA" id="ARBA00022989"/>
    </source>
</evidence>
<evidence type="ECO:0000256" key="1">
    <source>
        <dbReference type="ARBA" id="ARBA00004651"/>
    </source>
</evidence>
<dbReference type="InterPro" id="IPR027379">
    <property type="entry name" value="CLS_N"/>
</dbReference>
<gene>
    <name evidence="8" type="ORF">EFB08_11220</name>
</gene>
<organism evidence="8 9">
    <name type="scientific">Rufibacter latericius</name>
    <dbReference type="NCBI Taxonomy" id="2487040"/>
    <lineage>
        <taxon>Bacteria</taxon>
        <taxon>Pseudomonadati</taxon>
        <taxon>Bacteroidota</taxon>
        <taxon>Cytophagia</taxon>
        <taxon>Cytophagales</taxon>
        <taxon>Hymenobacteraceae</taxon>
        <taxon>Rufibacter</taxon>
    </lineage>
</organism>
<keyword evidence="5 6" id="KW-0472">Membrane</keyword>
<name>A0A3M9MP98_9BACT</name>
<dbReference type="AlphaFoldDB" id="A0A3M9MP98"/>
<reference evidence="8 9" key="1">
    <citation type="submission" date="2018-11" db="EMBL/GenBank/DDBJ databases">
        <title>Rufibacter latericius sp. nov., isolated from water in Baiyang Lake.</title>
        <authorList>
            <person name="Yang Y."/>
        </authorList>
    </citation>
    <scope>NUCLEOTIDE SEQUENCE [LARGE SCALE GENOMIC DNA]</scope>
    <source>
        <strain evidence="8 9">R-22-1c-1</strain>
    </source>
</reference>
<feature type="transmembrane region" description="Helical" evidence="6">
    <location>
        <begin position="20"/>
        <end position="40"/>
    </location>
</feature>
<evidence type="ECO:0000256" key="2">
    <source>
        <dbReference type="ARBA" id="ARBA00022475"/>
    </source>
</evidence>
<dbReference type="RefSeq" id="WP_123127031.1">
    <property type="nucleotide sequence ID" value="NZ_RJJD01000005.1"/>
</dbReference>
<keyword evidence="3 6" id="KW-0812">Transmembrane</keyword>
<keyword evidence="2" id="KW-1003">Cell membrane</keyword>
<dbReference type="EMBL" id="RJJD01000005">
    <property type="protein sequence ID" value="RNI27025.1"/>
    <property type="molecule type" value="Genomic_DNA"/>
</dbReference>
<dbReference type="Proteomes" id="UP000272117">
    <property type="component" value="Unassembled WGS sequence"/>
</dbReference>
<keyword evidence="9" id="KW-1185">Reference proteome</keyword>
<evidence type="ECO:0000313" key="8">
    <source>
        <dbReference type="EMBL" id="RNI27025.1"/>
    </source>
</evidence>
<protein>
    <recommendedName>
        <fullName evidence="7">Cardiolipin synthase N-terminal domain-containing protein</fullName>
    </recommendedName>
</protein>
<sequence>MALVSGRLLTGKFANSIEKLIWLMAIVFVPVLGAILYLIIGRKQKIRQIRA</sequence>
<accession>A0A3M9MP98</accession>